<feature type="transmembrane region" description="Helical" evidence="11">
    <location>
        <begin position="23"/>
        <end position="46"/>
    </location>
</feature>
<evidence type="ECO:0000256" key="5">
    <source>
        <dbReference type="ARBA" id="ARBA00022679"/>
    </source>
</evidence>
<comment type="pathway">
    <text evidence="2">Protein modification; protein glycosylation.</text>
</comment>
<dbReference type="PANTHER" id="PTHR19300">
    <property type="entry name" value="BETA-1,4-GALACTOSYLTRANSFERASE"/>
    <property type="match status" value="1"/>
</dbReference>
<dbReference type="Pfam" id="PF02709">
    <property type="entry name" value="Glyco_transf_7C"/>
    <property type="match status" value="1"/>
</dbReference>
<name>A0A5N5TIQ9_9CRUS</name>
<feature type="domain" description="Galactosyltransferase N-terminal" evidence="13">
    <location>
        <begin position="46"/>
        <end position="93"/>
    </location>
</feature>
<comment type="caution">
    <text evidence="14">The sequence shown here is derived from an EMBL/GenBank/DDBJ whole genome shotgun (WGS) entry which is preliminary data.</text>
</comment>
<dbReference type="GO" id="GO:0005975">
    <property type="term" value="P:carbohydrate metabolic process"/>
    <property type="evidence" value="ECO:0007669"/>
    <property type="project" value="InterPro"/>
</dbReference>
<comment type="subcellular location">
    <subcellularLocation>
        <location evidence="1">Membrane</location>
        <topology evidence="1">Single-pass type II membrane protein</topology>
    </subcellularLocation>
</comment>
<dbReference type="PANTHER" id="PTHR19300:SF57">
    <property type="entry name" value="BETA-1,4-N-ACETYLGALACTOSAMINYLTRANSFERASE"/>
    <property type="match status" value="1"/>
</dbReference>
<reference evidence="14 15" key="1">
    <citation type="journal article" date="2019" name="PLoS Biol.">
        <title>Sex chromosomes control vertical transmission of feminizing Wolbachia symbionts in an isopod.</title>
        <authorList>
            <person name="Becking T."/>
            <person name="Chebbi M.A."/>
            <person name="Giraud I."/>
            <person name="Moumen B."/>
            <person name="Laverre T."/>
            <person name="Caubet Y."/>
            <person name="Peccoud J."/>
            <person name="Gilbert C."/>
            <person name="Cordaux R."/>
        </authorList>
    </citation>
    <scope>NUCLEOTIDE SEQUENCE [LARGE SCALE GENOMIC DNA]</scope>
    <source>
        <strain evidence="14">ANa2</strain>
        <tissue evidence="14">Whole body excluding digestive tract and cuticle</tissue>
    </source>
</reference>
<keyword evidence="6 11" id="KW-0812">Transmembrane</keyword>
<accession>A0A5N5TIQ9</accession>
<dbReference type="Proteomes" id="UP000326759">
    <property type="component" value="Unassembled WGS sequence"/>
</dbReference>
<keyword evidence="7" id="KW-0735">Signal-anchor</keyword>
<dbReference type="PRINTS" id="PR02050">
    <property type="entry name" value="B14GALTRFASE"/>
</dbReference>
<evidence type="ECO:0000256" key="9">
    <source>
        <dbReference type="ARBA" id="ARBA00023136"/>
    </source>
</evidence>
<organism evidence="14 15">
    <name type="scientific">Armadillidium nasatum</name>
    <dbReference type="NCBI Taxonomy" id="96803"/>
    <lineage>
        <taxon>Eukaryota</taxon>
        <taxon>Metazoa</taxon>
        <taxon>Ecdysozoa</taxon>
        <taxon>Arthropoda</taxon>
        <taxon>Crustacea</taxon>
        <taxon>Multicrustacea</taxon>
        <taxon>Malacostraca</taxon>
        <taxon>Eumalacostraca</taxon>
        <taxon>Peracarida</taxon>
        <taxon>Isopoda</taxon>
        <taxon>Oniscidea</taxon>
        <taxon>Crinocheta</taxon>
        <taxon>Armadillidiidae</taxon>
        <taxon>Armadillidium</taxon>
    </lineage>
</organism>
<evidence type="ECO:0000313" key="15">
    <source>
        <dbReference type="Proteomes" id="UP000326759"/>
    </source>
</evidence>
<gene>
    <name evidence="14" type="primary">B4GALT4</name>
    <name evidence="14" type="ORF">Anas_05653</name>
</gene>
<evidence type="ECO:0000256" key="11">
    <source>
        <dbReference type="SAM" id="Phobius"/>
    </source>
</evidence>
<protein>
    <submittedName>
        <fullName evidence="14">Beta-1,4-galactosyltransferase 4</fullName>
    </submittedName>
</protein>
<dbReference type="GO" id="GO:0016020">
    <property type="term" value="C:membrane"/>
    <property type="evidence" value="ECO:0007669"/>
    <property type="project" value="UniProtKB-SubCell"/>
</dbReference>
<dbReference type="AlphaFoldDB" id="A0A5N5TIQ9"/>
<dbReference type="InterPro" id="IPR003859">
    <property type="entry name" value="Galactosyl_T"/>
</dbReference>
<keyword evidence="10" id="KW-0325">Glycoprotein</keyword>
<evidence type="ECO:0000256" key="3">
    <source>
        <dbReference type="ARBA" id="ARBA00005735"/>
    </source>
</evidence>
<evidence type="ECO:0000256" key="6">
    <source>
        <dbReference type="ARBA" id="ARBA00022692"/>
    </source>
</evidence>
<evidence type="ECO:0000313" key="14">
    <source>
        <dbReference type="EMBL" id="KAB7506257.1"/>
    </source>
</evidence>
<dbReference type="InterPro" id="IPR027995">
    <property type="entry name" value="Galactosyl_T_N"/>
</dbReference>
<keyword evidence="15" id="KW-1185">Reference proteome</keyword>
<evidence type="ECO:0000259" key="13">
    <source>
        <dbReference type="Pfam" id="PF13733"/>
    </source>
</evidence>
<evidence type="ECO:0000256" key="1">
    <source>
        <dbReference type="ARBA" id="ARBA00004606"/>
    </source>
</evidence>
<comment type="similarity">
    <text evidence="3">Belongs to the glycosyltransferase 7 family.</text>
</comment>
<dbReference type="Pfam" id="PF13733">
    <property type="entry name" value="Glyco_transf_7N"/>
    <property type="match status" value="1"/>
</dbReference>
<evidence type="ECO:0000256" key="8">
    <source>
        <dbReference type="ARBA" id="ARBA00022989"/>
    </source>
</evidence>
<sequence>YYIILYYIRYIFLDIRPFNRAKLYYIDLFYLLYYIILYYIILYYIFLDIRPFNRAKLFNVGFVESRKDYKFDCYIFHDVDFLPDNNLNLYHCSDMPRHMTVYYSNHPYENDEGLERYFGGVVMLKEEHLERINGWSNSFWGWGGEDDDIRRRILRHNLSIVRYSKSVGHYTMLRHKQAPKNARRYHLLEKSKEMEKINGLNNLKYKLVSKIKHSLYTSINVDLSIGERLNKHKKNIIL</sequence>
<feature type="domain" description="Galactosyltransferase C-terminal" evidence="12">
    <location>
        <begin position="109"/>
        <end position="176"/>
    </location>
</feature>
<feature type="non-terminal residue" evidence="14">
    <location>
        <position position="1"/>
    </location>
</feature>
<evidence type="ECO:0000256" key="4">
    <source>
        <dbReference type="ARBA" id="ARBA00022676"/>
    </source>
</evidence>
<dbReference type="Gene3D" id="3.90.550.10">
    <property type="entry name" value="Spore Coat Polysaccharide Biosynthesis Protein SpsA, Chain A"/>
    <property type="match status" value="1"/>
</dbReference>
<keyword evidence="4 14" id="KW-0328">Glycosyltransferase</keyword>
<keyword evidence="8 11" id="KW-1133">Transmembrane helix</keyword>
<dbReference type="GO" id="GO:0005794">
    <property type="term" value="C:Golgi apparatus"/>
    <property type="evidence" value="ECO:0007669"/>
    <property type="project" value="TreeGrafter"/>
</dbReference>
<dbReference type="InterPro" id="IPR027791">
    <property type="entry name" value="Galactosyl_T_C"/>
</dbReference>
<evidence type="ECO:0000259" key="12">
    <source>
        <dbReference type="Pfam" id="PF02709"/>
    </source>
</evidence>
<keyword evidence="5 14" id="KW-0808">Transferase</keyword>
<evidence type="ECO:0000256" key="10">
    <source>
        <dbReference type="ARBA" id="ARBA00023180"/>
    </source>
</evidence>
<dbReference type="OrthoDB" id="10038994at2759"/>
<keyword evidence="9 11" id="KW-0472">Membrane</keyword>
<dbReference type="SUPFAM" id="SSF53448">
    <property type="entry name" value="Nucleotide-diphospho-sugar transferases"/>
    <property type="match status" value="1"/>
</dbReference>
<dbReference type="EMBL" id="SEYY01000920">
    <property type="protein sequence ID" value="KAB7506257.1"/>
    <property type="molecule type" value="Genomic_DNA"/>
</dbReference>
<proteinExistence type="inferred from homology"/>
<evidence type="ECO:0000256" key="7">
    <source>
        <dbReference type="ARBA" id="ARBA00022968"/>
    </source>
</evidence>
<dbReference type="GO" id="GO:0008378">
    <property type="term" value="F:galactosyltransferase activity"/>
    <property type="evidence" value="ECO:0007669"/>
    <property type="project" value="TreeGrafter"/>
</dbReference>
<evidence type="ECO:0000256" key="2">
    <source>
        <dbReference type="ARBA" id="ARBA00004922"/>
    </source>
</evidence>
<dbReference type="InterPro" id="IPR029044">
    <property type="entry name" value="Nucleotide-diphossugar_trans"/>
</dbReference>
<dbReference type="UniPathway" id="UPA00378"/>